<dbReference type="SUPFAM" id="SSF52047">
    <property type="entry name" value="RNI-like"/>
    <property type="match status" value="1"/>
</dbReference>
<dbReference type="Proteomes" id="UP001218218">
    <property type="component" value="Unassembled WGS sequence"/>
</dbReference>
<gene>
    <name evidence="1" type="ORF">DFH08DRAFT_662871</name>
</gene>
<dbReference type="AlphaFoldDB" id="A0AAD7EV74"/>
<keyword evidence="2" id="KW-1185">Reference proteome</keyword>
<accession>A0AAD7EV74</accession>
<protein>
    <submittedName>
        <fullName evidence="1">Uncharacterized protein</fullName>
    </submittedName>
</protein>
<organism evidence="1 2">
    <name type="scientific">Mycena albidolilacea</name>
    <dbReference type="NCBI Taxonomy" id="1033008"/>
    <lineage>
        <taxon>Eukaryota</taxon>
        <taxon>Fungi</taxon>
        <taxon>Dikarya</taxon>
        <taxon>Basidiomycota</taxon>
        <taxon>Agaricomycotina</taxon>
        <taxon>Agaricomycetes</taxon>
        <taxon>Agaricomycetidae</taxon>
        <taxon>Agaricales</taxon>
        <taxon>Marasmiineae</taxon>
        <taxon>Mycenaceae</taxon>
        <taxon>Mycena</taxon>
    </lineage>
</organism>
<reference evidence="1" key="1">
    <citation type="submission" date="2023-03" db="EMBL/GenBank/DDBJ databases">
        <title>Massive genome expansion in bonnet fungi (Mycena s.s.) driven by repeated elements and novel gene families across ecological guilds.</title>
        <authorList>
            <consortium name="Lawrence Berkeley National Laboratory"/>
            <person name="Harder C.B."/>
            <person name="Miyauchi S."/>
            <person name="Viragh M."/>
            <person name="Kuo A."/>
            <person name="Thoen E."/>
            <person name="Andreopoulos B."/>
            <person name="Lu D."/>
            <person name="Skrede I."/>
            <person name="Drula E."/>
            <person name="Henrissat B."/>
            <person name="Morin E."/>
            <person name="Kohler A."/>
            <person name="Barry K."/>
            <person name="LaButti K."/>
            <person name="Morin E."/>
            <person name="Salamov A."/>
            <person name="Lipzen A."/>
            <person name="Mereny Z."/>
            <person name="Hegedus B."/>
            <person name="Baldrian P."/>
            <person name="Stursova M."/>
            <person name="Weitz H."/>
            <person name="Taylor A."/>
            <person name="Grigoriev I.V."/>
            <person name="Nagy L.G."/>
            <person name="Martin F."/>
            <person name="Kauserud H."/>
        </authorList>
    </citation>
    <scope>NUCLEOTIDE SEQUENCE</scope>
    <source>
        <strain evidence="1">CBHHK002</strain>
    </source>
</reference>
<dbReference type="EMBL" id="JARIHO010000014">
    <property type="protein sequence ID" value="KAJ7350289.1"/>
    <property type="molecule type" value="Genomic_DNA"/>
</dbReference>
<evidence type="ECO:0000313" key="2">
    <source>
        <dbReference type="Proteomes" id="UP001218218"/>
    </source>
</evidence>
<sequence length="276" mass="30980">LPDPVLGAIFALGKDSEKETSVERIVPPLERIVSQVAVRWRVVALGLPDLWSSVDARVRPEHQRALLEWYLAHSEGRPLDVSISLSQENWNTEGKLILADVLAEASRLRRLCIRADFLGADAAVQDACRYLCAPMLEHLSFISLEPPLSWREPDDYIYEENFSPVVFTRGVERLAVLRLQHLENALYPPLRSITTLHLEEYRSPPMAYTRILALLKALPALANLSLYGNVVASWPVAGALHLPRLRSLRNASNDRQARMLDALDAPVLDSITLKDV</sequence>
<feature type="non-terminal residue" evidence="1">
    <location>
        <position position="276"/>
    </location>
</feature>
<name>A0AAD7EV74_9AGAR</name>
<evidence type="ECO:0000313" key="1">
    <source>
        <dbReference type="EMBL" id="KAJ7350289.1"/>
    </source>
</evidence>
<feature type="non-terminal residue" evidence="1">
    <location>
        <position position="1"/>
    </location>
</feature>
<proteinExistence type="predicted"/>
<comment type="caution">
    <text evidence="1">The sequence shown here is derived from an EMBL/GenBank/DDBJ whole genome shotgun (WGS) entry which is preliminary data.</text>
</comment>